<dbReference type="AlphaFoldDB" id="A0A975GJP0"/>
<sequence>MRKLCTALNVKKIIAWQLKLMDKGYIDAIYKFNQKHLKYQSKLEVLK</sequence>
<protein>
    <submittedName>
        <fullName evidence="1">Uncharacterized protein</fullName>
    </submittedName>
</protein>
<accession>A0A975GJP0</accession>
<evidence type="ECO:0000313" key="2">
    <source>
        <dbReference type="Proteomes" id="UP000663720"/>
    </source>
</evidence>
<organism evidence="1 2">
    <name type="scientific">Desulfonema limicola</name>
    <dbReference type="NCBI Taxonomy" id="45656"/>
    <lineage>
        <taxon>Bacteria</taxon>
        <taxon>Pseudomonadati</taxon>
        <taxon>Thermodesulfobacteriota</taxon>
        <taxon>Desulfobacteria</taxon>
        <taxon>Desulfobacterales</taxon>
        <taxon>Desulfococcaceae</taxon>
        <taxon>Desulfonema</taxon>
    </lineage>
</organism>
<dbReference type="KEGG" id="dli:dnl_55690"/>
<proteinExistence type="predicted"/>
<dbReference type="Proteomes" id="UP000663720">
    <property type="component" value="Chromosome"/>
</dbReference>
<name>A0A975GJP0_9BACT</name>
<dbReference type="EMBL" id="CP061799">
    <property type="protein sequence ID" value="QTA83173.1"/>
    <property type="molecule type" value="Genomic_DNA"/>
</dbReference>
<evidence type="ECO:0000313" key="1">
    <source>
        <dbReference type="EMBL" id="QTA83173.1"/>
    </source>
</evidence>
<gene>
    <name evidence="1" type="ORF">dnl_55690</name>
</gene>
<keyword evidence="2" id="KW-1185">Reference proteome</keyword>
<reference evidence="1" key="1">
    <citation type="journal article" date="2021" name="Microb. Physiol.">
        <title>Proteogenomic Insights into the Physiology of Marine, Sulfate-Reducing, Filamentous Desulfonema limicola and Desulfonema magnum.</title>
        <authorList>
            <person name="Schnaars V."/>
            <person name="Wohlbrand L."/>
            <person name="Scheve S."/>
            <person name="Hinrichs C."/>
            <person name="Reinhardt R."/>
            <person name="Rabus R."/>
        </authorList>
    </citation>
    <scope>NUCLEOTIDE SEQUENCE</scope>
    <source>
        <strain evidence="1">5ac10</strain>
    </source>
</reference>